<organism evidence="1 2">
    <name type="scientific">Breznakia pachnodae</name>
    <dbReference type="NCBI Taxonomy" id="265178"/>
    <lineage>
        <taxon>Bacteria</taxon>
        <taxon>Bacillati</taxon>
        <taxon>Bacillota</taxon>
        <taxon>Erysipelotrichia</taxon>
        <taxon>Erysipelotrichales</taxon>
        <taxon>Erysipelotrichaceae</taxon>
        <taxon>Breznakia</taxon>
    </lineage>
</organism>
<evidence type="ECO:0008006" key="3">
    <source>
        <dbReference type="Google" id="ProtNLM"/>
    </source>
</evidence>
<dbReference type="EMBL" id="JAUSUR010000005">
    <property type="protein sequence ID" value="MDQ0362178.1"/>
    <property type="molecule type" value="Genomic_DNA"/>
</dbReference>
<dbReference type="Pfam" id="PF09563">
    <property type="entry name" value="RE_LlaJI"/>
    <property type="match status" value="1"/>
</dbReference>
<dbReference type="Proteomes" id="UP001230220">
    <property type="component" value="Unassembled WGS sequence"/>
</dbReference>
<gene>
    <name evidence="1" type="ORF">J2S15_002931</name>
</gene>
<sequence length="391" mass="46240">MITEVNIIRVKESNNFVGLRIKKKSIDVYVPWLYRLKENPLQNDKEGLINFLKSINLAKTQVPGNISNSSNIGEVWPIESFIWILSDFLSNGLYFSIERKNDYNNGTVNWKKTLKQQPMISNNQFFYTKLCTSYRSLTSNTITQIYSFCVNISCSRIGWLYGEMFKLDTDVYLSIEEMIYLLEQERSKTFDDEKRIRFGHMIKILSNIDNDNLRNSNFVFGITNYYYVFERMVDVMFGNIYDKKIYQPRSKWVLLDEKEVQANPLMPDTILKKKDIIYLIDAKLYQYGINSDTRYLPGSQSIQKQITYGDFLMNNLNISEVRNIFILPNNNEVDLFSYFGYAQADWRNTDGEIPHEKIFGFFVDLRYLVTNYQLGNNFFTYEMCRIVEEKL</sequence>
<evidence type="ECO:0000313" key="1">
    <source>
        <dbReference type="EMBL" id="MDQ0362178.1"/>
    </source>
</evidence>
<proteinExistence type="predicted"/>
<keyword evidence="2" id="KW-1185">Reference proteome</keyword>
<name>A0ABU0E5K2_9FIRM</name>
<reference evidence="1 2" key="1">
    <citation type="submission" date="2023-07" db="EMBL/GenBank/DDBJ databases">
        <title>Genomic Encyclopedia of Type Strains, Phase IV (KMG-IV): sequencing the most valuable type-strain genomes for metagenomic binning, comparative biology and taxonomic classification.</title>
        <authorList>
            <person name="Goeker M."/>
        </authorList>
    </citation>
    <scope>NUCLEOTIDE SEQUENCE [LARGE SCALE GENOMIC DNA]</scope>
    <source>
        <strain evidence="1 2">DSM 16784</strain>
    </source>
</reference>
<dbReference type="InterPro" id="IPR018579">
    <property type="entry name" value="Restrct_endonuc_II_LlaJI"/>
</dbReference>
<dbReference type="RefSeq" id="WP_307409548.1">
    <property type="nucleotide sequence ID" value="NZ_JAUSUR010000005.1"/>
</dbReference>
<protein>
    <recommendedName>
        <fullName evidence="3">LlaJI restriction endonuclease</fullName>
    </recommendedName>
</protein>
<evidence type="ECO:0000313" key="2">
    <source>
        <dbReference type="Proteomes" id="UP001230220"/>
    </source>
</evidence>
<accession>A0ABU0E5K2</accession>
<comment type="caution">
    <text evidence="1">The sequence shown here is derived from an EMBL/GenBank/DDBJ whole genome shotgun (WGS) entry which is preliminary data.</text>
</comment>